<evidence type="ECO:0000256" key="1">
    <source>
        <dbReference type="ARBA" id="ARBA00004613"/>
    </source>
</evidence>
<evidence type="ECO:0000313" key="14">
    <source>
        <dbReference type="Proteomes" id="UP000196531"/>
    </source>
</evidence>
<feature type="transmembrane region" description="Helical" evidence="11">
    <location>
        <begin position="514"/>
        <end position="531"/>
    </location>
</feature>
<evidence type="ECO:0000256" key="6">
    <source>
        <dbReference type="ARBA" id="ARBA00022801"/>
    </source>
</evidence>
<feature type="active site" description="Charge relay system" evidence="9">
    <location>
        <position position="399"/>
    </location>
</feature>
<gene>
    <name evidence="13" type="ORF">A9Q84_15650</name>
</gene>
<dbReference type="InterPro" id="IPR022398">
    <property type="entry name" value="Peptidase_S8_His-AS"/>
</dbReference>
<keyword evidence="3" id="KW-0964">Secreted</keyword>
<evidence type="ECO:0000256" key="7">
    <source>
        <dbReference type="ARBA" id="ARBA00022825"/>
    </source>
</evidence>
<comment type="similarity">
    <text evidence="2 9 10">Belongs to the peptidase S8 family.</text>
</comment>
<evidence type="ECO:0000256" key="2">
    <source>
        <dbReference type="ARBA" id="ARBA00011073"/>
    </source>
</evidence>
<dbReference type="InterPro" id="IPR034176">
    <property type="entry name" value="Peptidases_S8_13"/>
</dbReference>
<evidence type="ECO:0000256" key="4">
    <source>
        <dbReference type="ARBA" id="ARBA00022670"/>
    </source>
</evidence>
<dbReference type="Pfam" id="PF00082">
    <property type="entry name" value="Peptidase_S8"/>
    <property type="match status" value="1"/>
</dbReference>
<keyword evidence="4 9" id="KW-0645">Protease</keyword>
<proteinExistence type="inferred from homology"/>
<dbReference type="PROSITE" id="PS00138">
    <property type="entry name" value="SUBTILASE_SER"/>
    <property type="match status" value="1"/>
</dbReference>
<dbReference type="Gene3D" id="3.40.50.200">
    <property type="entry name" value="Peptidase S8/S53 domain"/>
    <property type="match status" value="1"/>
</dbReference>
<keyword evidence="8" id="KW-0865">Zymogen</keyword>
<dbReference type="PANTHER" id="PTHR43806">
    <property type="entry name" value="PEPTIDASE S8"/>
    <property type="match status" value="1"/>
</dbReference>
<evidence type="ECO:0000256" key="3">
    <source>
        <dbReference type="ARBA" id="ARBA00022525"/>
    </source>
</evidence>
<dbReference type="PROSITE" id="PS00136">
    <property type="entry name" value="SUBTILASE_ASP"/>
    <property type="match status" value="1"/>
</dbReference>
<dbReference type="GO" id="GO:0005576">
    <property type="term" value="C:extracellular region"/>
    <property type="evidence" value="ECO:0007669"/>
    <property type="project" value="UniProtKB-SubCell"/>
</dbReference>
<keyword evidence="11" id="KW-0472">Membrane</keyword>
<dbReference type="InterPro" id="IPR036852">
    <property type="entry name" value="Peptidase_S8/S53_dom_sf"/>
</dbReference>
<dbReference type="GO" id="GO:0004252">
    <property type="term" value="F:serine-type endopeptidase activity"/>
    <property type="evidence" value="ECO:0007669"/>
    <property type="project" value="UniProtKB-UniRule"/>
</dbReference>
<name>A0A1Y5F4E5_9BACT</name>
<keyword evidence="6 9" id="KW-0378">Hydrolase</keyword>
<accession>A0A1Y5F4E5</accession>
<dbReference type="EMBL" id="MAAO01000008">
    <property type="protein sequence ID" value="OUR95275.1"/>
    <property type="molecule type" value="Genomic_DNA"/>
</dbReference>
<evidence type="ECO:0000256" key="9">
    <source>
        <dbReference type="PROSITE-ProRule" id="PRU01240"/>
    </source>
</evidence>
<dbReference type="PANTHER" id="PTHR43806:SF11">
    <property type="entry name" value="CEREVISIN-RELATED"/>
    <property type="match status" value="1"/>
</dbReference>
<keyword evidence="7 9" id="KW-0720">Serine protease</keyword>
<evidence type="ECO:0000256" key="11">
    <source>
        <dbReference type="SAM" id="Phobius"/>
    </source>
</evidence>
<evidence type="ECO:0000256" key="10">
    <source>
        <dbReference type="RuleBase" id="RU003355"/>
    </source>
</evidence>
<dbReference type="SUPFAM" id="SSF52743">
    <property type="entry name" value="Subtilisin-like"/>
    <property type="match status" value="1"/>
</dbReference>
<dbReference type="Proteomes" id="UP000196531">
    <property type="component" value="Unassembled WGS sequence"/>
</dbReference>
<feature type="active site" description="Charge relay system" evidence="9">
    <location>
        <position position="221"/>
    </location>
</feature>
<comment type="subcellular location">
    <subcellularLocation>
        <location evidence="1">Secreted</location>
    </subcellularLocation>
</comment>
<dbReference type="InterPro" id="IPR050131">
    <property type="entry name" value="Peptidase_S8_subtilisin-like"/>
</dbReference>
<sequence length="537" mass="56721">MWAFVGTDSAYRVVSVILGWGRERLNFIKEDGMRESLTKWSVVCCLLVMNYTVLAKNRLIIKYRPLIQTENFRPAPRILKKKFASKKKMQDELEALRDSSIVEYAEVDTLLNTQQIDPQLTSNDSRFNEQWALGTGDGGIEIQQAWNISVGTSSVIVAVIDTGIVSHSDINSKLLPGADLISDASYANDGGGRDNDPSDPGDWVASGDSCYQGYSRNSSWHGTHVAGIISAKSNNSKGVAGVNWNAKILPVRALGKCGGFTSDIADAIRWSVGIPVSGVATNQNPAHVINLSLGGQGSCSAYMQDAINQAKARGAVVVVAAGNSSANLDISQFTPANCQGVLVVGSNTQNGYKSTFTNYGKIVDVSAPGGGNGSSVLSLGNTGSTTPSSESYVYQSGTSMAAPHVAGIVSLMKGVNSGLYPDQLMALVKEAAKSFPSFSGCSDETCGDGVALAWRAIQLAQAETPDPNFRDEEDVLSGTAPLNGNPTLGTMQTSGGLCGSITYIGDDKAGKGPGSFFFVLFGFLVLLSATSKKMRQR</sequence>
<reference evidence="14" key="1">
    <citation type="journal article" date="2017" name="Proc. Natl. Acad. Sci. U.S.A.">
        <title>Simulation of Deepwater Horizon oil plume reveals substrate specialization within a complex community of hydrocarbon-degraders.</title>
        <authorList>
            <person name="Hu P."/>
            <person name="Dubinsky E.A."/>
            <person name="Probst A.J."/>
            <person name="Wang J."/>
            <person name="Sieber C.M.K."/>
            <person name="Tom L.M."/>
            <person name="Gardinali P."/>
            <person name="Banfield J.F."/>
            <person name="Atlas R.M."/>
            <person name="Andersen G.L."/>
        </authorList>
    </citation>
    <scope>NUCLEOTIDE SEQUENCE [LARGE SCALE GENOMIC DNA]</scope>
</reference>
<comment type="caution">
    <text evidence="13">The sequence shown here is derived from an EMBL/GenBank/DDBJ whole genome shotgun (WGS) entry which is preliminary data.</text>
</comment>
<keyword evidence="11" id="KW-0812">Transmembrane</keyword>
<dbReference type="PROSITE" id="PS51892">
    <property type="entry name" value="SUBTILASE"/>
    <property type="match status" value="1"/>
</dbReference>
<evidence type="ECO:0000313" key="13">
    <source>
        <dbReference type="EMBL" id="OUR95275.1"/>
    </source>
</evidence>
<dbReference type="AlphaFoldDB" id="A0A1Y5F4E5"/>
<dbReference type="InterPro" id="IPR015500">
    <property type="entry name" value="Peptidase_S8_subtilisin-rel"/>
</dbReference>
<evidence type="ECO:0000256" key="5">
    <source>
        <dbReference type="ARBA" id="ARBA00022729"/>
    </source>
</evidence>
<dbReference type="PROSITE" id="PS00137">
    <property type="entry name" value="SUBTILASE_HIS"/>
    <property type="match status" value="1"/>
</dbReference>
<dbReference type="FunFam" id="3.40.50.200:FF:000022">
    <property type="entry name" value="Extracellular protease"/>
    <property type="match status" value="1"/>
</dbReference>
<keyword evidence="5" id="KW-0732">Signal</keyword>
<evidence type="ECO:0000259" key="12">
    <source>
        <dbReference type="Pfam" id="PF00082"/>
    </source>
</evidence>
<dbReference type="PRINTS" id="PR00723">
    <property type="entry name" value="SUBTILISIN"/>
</dbReference>
<feature type="active site" description="Charge relay system" evidence="9">
    <location>
        <position position="161"/>
    </location>
</feature>
<dbReference type="CDD" id="cd07496">
    <property type="entry name" value="Peptidases_S8_13"/>
    <property type="match status" value="1"/>
</dbReference>
<protein>
    <recommendedName>
        <fullName evidence="12">Peptidase S8/S53 domain-containing protein</fullName>
    </recommendedName>
</protein>
<organism evidence="13 14">
    <name type="scientific">Halobacteriovorax marinus</name>
    <dbReference type="NCBI Taxonomy" id="97084"/>
    <lineage>
        <taxon>Bacteria</taxon>
        <taxon>Pseudomonadati</taxon>
        <taxon>Bdellovibrionota</taxon>
        <taxon>Bacteriovoracia</taxon>
        <taxon>Bacteriovoracales</taxon>
        <taxon>Halobacteriovoraceae</taxon>
        <taxon>Halobacteriovorax</taxon>
    </lineage>
</organism>
<dbReference type="InterPro" id="IPR000209">
    <property type="entry name" value="Peptidase_S8/S53_dom"/>
</dbReference>
<dbReference type="InterPro" id="IPR023827">
    <property type="entry name" value="Peptidase_S8_Asp-AS"/>
</dbReference>
<dbReference type="GO" id="GO:0006508">
    <property type="term" value="P:proteolysis"/>
    <property type="evidence" value="ECO:0007669"/>
    <property type="project" value="UniProtKB-KW"/>
</dbReference>
<feature type="domain" description="Peptidase S8/S53" evidence="12">
    <location>
        <begin position="153"/>
        <end position="434"/>
    </location>
</feature>
<keyword evidence="11" id="KW-1133">Transmembrane helix</keyword>
<dbReference type="InterPro" id="IPR023828">
    <property type="entry name" value="Peptidase_S8_Ser-AS"/>
</dbReference>
<evidence type="ECO:0000256" key="8">
    <source>
        <dbReference type="ARBA" id="ARBA00023145"/>
    </source>
</evidence>